<dbReference type="InterPro" id="IPR033954">
    <property type="entry name" value="DiS-bond_Isoase_DsbC/G"/>
</dbReference>
<dbReference type="Pfam" id="PF10411">
    <property type="entry name" value="DsbC_N"/>
    <property type="match status" value="1"/>
</dbReference>
<keyword evidence="3 7" id="KW-0732">Signal</keyword>
<dbReference type="Proteomes" id="UP000575898">
    <property type="component" value="Unassembled WGS sequence"/>
</dbReference>
<dbReference type="PANTHER" id="PTHR35272">
    <property type="entry name" value="THIOL:DISULFIDE INTERCHANGE PROTEIN DSBC-RELATED"/>
    <property type="match status" value="1"/>
</dbReference>
<gene>
    <name evidence="10" type="ORF">HNQ59_002537</name>
</gene>
<dbReference type="InterPro" id="IPR051470">
    <property type="entry name" value="Thiol:disulfide_interchange"/>
</dbReference>
<evidence type="ECO:0000256" key="4">
    <source>
        <dbReference type="ARBA" id="ARBA00022764"/>
    </source>
</evidence>
<dbReference type="Gene3D" id="3.10.450.70">
    <property type="entry name" value="Disulphide bond isomerase, DsbC/G, N-terminal"/>
    <property type="match status" value="1"/>
</dbReference>
<accession>A0A840MQ79</accession>
<dbReference type="CDD" id="cd03020">
    <property type="entry name" value="DsbA_DsbC_DsbG"/>
    <property type="match status" value="1"/>
</dbReference>
<feature type="domain" description="Thioredoxin-like fold" evidence="9">
    <location>
        <begin position="128"/>
        <end position="252"/>
    </location>
</feature>
<evidence type="ECO:0000313" key="10">
    <source>
        <dbReference type="EMBL" id="MBB5019239.1"/>
    </source>
</evidence>
<evidence type="ECO:0000256" key="7">
    <source>
        <dbReference type="RuleBase" id="RU364038"/>
    </source>
</evidence>
<sequence>MLKVGRVSASVAVTLALAACLPNSTVAADKQADKGPVKPAVAEDIKKKLAERLPNVKIDSVANTPISGLYEVVVNKRDIVYVDREAKYLMDGNLVDLSVRKSLTEERAADLRRVDFGTLPFDDAIKVVKGKGERKLAVFSDPDCPFCKRLEASLKDMDNVTIYTFLYPLAQLHPDAPRKSALVWCAADRVSAWNALMHEGKLPEGEGKCDTPLAKIASLAEQYGISGTPGIVFPNGKLVPGAISREQIEKELGAGK</sequence>
<name>A0A840MQ79_9PROT</name>
<keyword evidence="5" id="KW-1015">Disulfide bond</keyword>
<organism evidence="10 11">
    <name type="scientific">Chitinivorax tropicus</name>
    <dbReference type="NCBI Taxonomy" id="714531"/>
    <lineage>
        <taxon>Bacteria</taxon>
        <taxon>Pseudomonadati</taxon>
        <taxon>Pseudomonadota</taxon>
        <taxon>Betaproteobacteria</taxon>
        <taxon>Chitinivorax</taxon>
    </lineage>
</organism>
<comment type="caution">
    <text evidence="10">The sequence shown here is derived from an EMBL/GenBank/DDBJ whole genome shotgun (WGS) entry which is preliminary data.</text>
</comment>
<comment type="subcellular location">
    <subcellularLocation>
        <location evidence="1 7">Periplasm</location>
    </subcellularLocation>
</comment>
<feature type="domain" description="Disulphide bond isomerase DsbC/G N-terminal" evidence="8">
    <location>
        <begin position="38"/>
        <end position="105"/>
    </location>
</feature>
<dbReference type="InterPro" id="IPR018950">
    <property type="entry name" value="DiS-bond_isomerase_DsbC/G_N"/>
</dbReference>
<keyword evidence="6 7" id="KW-0676">Redox-active center</keyword>
<dbReference type="InterPro" id="IPR012336">
    <property type="entry name" value="Thioredoxin-like_fold"/>
</dbReference>
<dbReference type="GO" id="GO:0042597">
    <property type="term" value="C:periplasmic space"/>
    <property type="evidence" value="ECO:0007669"/>
    <property type="project" value="UniProtKB-SubCell"/>
</dbReference>
<evidence type="ECO:0000259" key="8">
    <source>
        <dbReference type="Pfam" id="PF10411"/>
    </source>
</evidence>
<dbReference type="InterPro" id="IPR009094">
    <property type="entry name" value="DiS-bond_isomerase_DsbC/G_N_sf"/>
</dbReference>
<feature type="chain" id="PRO_5033095883" description="Thiol:disulfide interchange protein" evidence="7">
    <location>
        <begin position="28"/>
        <end position="256"/>
    </location>
</feature>
<dbReference type="SUPFAM" id="SSF52833">
    <property type="entry name" value="Thioredoxin-like"/>
    <property type="match status" value="1"/>
</dbReference>
<dbReference type="InterPro" id="IPR036249">
    <property type="entry name" value="Thioredoxin-like_sf"/>
</dbReference>
<feature type="signal peptide" evidence="7">
    <location>
        <begin position="1"/>
        <end position="27"/>
    </location>
</feature>
<evidence type="ECO:0000256" key="6">
    <source>
        <dbReference type="ARBA" id="ARBA00023284"/>
    </source>
</evidence>
<dbReference type="Pfam" id="PF13098">
    <property type="entry name" value="Thioredoxin_2"/>
    <property type="match status" value="1"/>
</dbReference>
<evidence type="ECO:0000256" key="5">
    <source>
        <dbReference type="ARBA" id="ARBA00023157"/>
    </source>
</evidence>
<dbReference type="AlphaFoldDB" id="A0A840MQ79"/>
<comment type="function">
    <text evidence="7">Required for disulfide bond formation in some periplasmic proteins. Acts by transferring its disulfide bond to other proteins and is reduced in the process.</text>
</comment>
<proteinExistence type="inferred from homology"/>
<protein>
    <recommendedName>
        <fullName evidence="7">Thiol:disulfide interchange protein</fullName>
    </recommendedName>
</protein>
<comment type="similarity">
    <text evidence="2 7">Belongs to the thioredoxin family. DsbC subfamily.</text>
</comment>
<dbReference type="RefSeq" id="WP_221320238.1">
    <property type="nucleotide sequence ID" value="NZ_JACHHY010000015.1"/>
</dbReference>
<evidence type="ECO:0000259" key="9">
    <source>
        <dbReference type="Pfam" id="PF13098"/>
    </source>
</evidence>
<dbReference type="GO" id="GO:0016853">
    <property type="term" value="F:isomerase activity"/>
    <property type="evidence" value="ECO:0007669"/>
    <property type="project" value="UniProtKB-KW"/>
</dbReference>
<evidence type="ECO:0000313" key="11">
    <source>
        <dbReference type="Proteomes" id="UP000575898"/>
    </source>
</evidence>
<reference evidence="10 11" key="1">
    <citation type="submission" date="2020-08" db="EMBL/GenBank/DDBJ databases">
        <title>Genomic Encyclopedia of Type Strains, Phase IV (KMG-IV): sequencing the most valuable type-strain genomes for metagenomic binning, comparative biology and taxonomic classification.</title>
        <authorList>
            <person name="Goeker M."/>
        </authorList>
    </citation>
    <scope>NUCLEOTIDE SEQUENCE [LARGE SCALE GENOMIC DNA]</scope>
    <source>
        <strain evidence="10 11">DSM 27165</strain>
    </source>
</reference>
<dbReference type="Gene3D" id="3.40.30.10">
    <property type="entry name" value="Glutaredoxin"/>
    <property type="match status" value="1"/>
</dbReference>
<dbReference type="SUPFAM" id="SSF54423">
    <property type="entry name" value="DsbC/DsbG N-terminal domain-like"/>
    <property type="match status" value="1"/>
</dbReference>
<evidence type="ECO:0000256" key="3">
    <source>
        <dbReference type="ARBA" id="ARBA00022729"/>
    </source>
</evidence>
<evidence type="ECO:0000256" key="1">
    <source>
        <dbReference type="ARBA" id="ARBA00004418"/>
    </source>
</evidence>
<dbReference type="PANTHER" id="PTHR35272:SF3">
    <property type="entry name" value="THIOL:DISULFIDE INTERCHANGE PROTEIN DSBC"/>
    <property type="match status" value="1"/>
</dbReference>
<evidence type="ECO:0000256" key="2">
    <source>
        <dbReference type="ARBA" id="ARBA00009813"/>
    </source>
</evidence>
<keyword evidence="11" id="KW-1185">Reference proteome</keyword>
<keyword evidence="4 7" id="KW-0574">Periplasm</keyword>
<keyword evidence="10" id="KW-0413">Isomerase</keyword>
<dbReference type="PROSITE" id="PS51257">
    <property type="entry name" value="PROKAR_LIPOPROTEIN"/>
    <property type="match status" value="1"/>
</dbReference>
<dbReference type="EMBL" id="JACHHY010000015">
    <property type="protein sequence ID" value="MBB5019239.1"/>
    <property type="molecule type" value="Genomic_DNA"/>
</dbReference>